<evidence type="ECO:0000256" key="6">
    <source>
        <dbReference type="ARBA" id="ARBA00022723"/>
    </source>
</evidence>
<dbReference type="EC" id="4.1.2.50" evidence="4"/>
<evidence type="ECO:0000256" key="10">
    <source>
        <dbReference type="ARBA" id="ARBA00048807"/>
    </source>
</evidence>
<dbReference type="GO" id="GO:0046872">
    <property type="term" value="F:metal ion binding"/>
    <property type="evidence" value="ECO:0007669"/>
    <property type="project" value="UniProtKB-KW"/>
</dbReference>
<keyword evidence="6" id="KW-0479">Metal-binding</keyword>
<accession>A1ZSU4</accession>
<dbReference type="SUPFAM" id="SSF55620">
    <property type="entry name" value="Tetrahydrobiopterin biosynthesis enzymes-like"/>
    <property type="match status" value="1"/>
</dbReference>
<keyword evidence="12" id="KW-1185">Reference proteome</keyword>
<reference evidence="11 12" key="1">
    <citation type="submission" date="2007-01" db="EMBL/GenBank/DDBJ databases">
        <authorList>
            <person name="Haygood M."/>
            <person name="Podell S."/>
            <person name="Anderson C."/>
            <person name="Hopkinson B."/>
            <person name="Roe K."/>
            <person name="Barbeau K."/>
            <person name="Gaasterland T."/>
            <person name="Ferriera S."/>
            <person name="Johnson J."/>
            <person name="Kravitz S."/>
            <person name="Beeson K."/>
            <person name="Sutton G."/>
            <person name="Rogers Y.-H."/>
            <person name="Friedman R."/>
            <person name="Frazier M."/>
            <person name="Venter J.C."/>
        </authorList>
    </citation>
    <scope>NUCLEOTIDE SEQUENCE [LARGE SCALE GENOMIC DNA]</scope>
    <source>
        <strain evidence="11 12">ATCC 23134</strain>
    </source>
</reference>
<evidence type="ECO:0000256" key="5">
    <source>
        <dbReference type="ARBA" id="ARBA00018141"/>
    </source>
</evidence>
<evidence type="ECO:0000256" key="2">
    <source>
        <dbReference type="ARBA" id="ARBA00005061"/>
    </source>
</evidence>
<protein>
    <recommendedName>
        <fullName evidence="5">6-carboxy-5,6,7,8-tetrahydropterin synthase</fullName>
        <ecNumber evidence="4">4.1.2.50</ecNumber>
    </recommendedName>
    <alternativeName>
        <fullName evidence="9">Queuosine biosynthesis protein QueD</fullName>
    </alternativeName>
</protein>
<comment type="similarity">
    <text evidence="3">Belongs to the PTPS family. QueD subfamily.</text>
</comment>
<sequence length="158" mass="18496">MVYICRRETFNASHKLYNPNWSKEQNEALFGVCANQNWHGHNFELVVTVKGMPDLETGMVIDYKVLSKIVRREIIEKVHYKNLNLDVDFLAGKMPSCEILIIEFWKRLAPAIQQESPRTTLHHLKLVETKNNSVEYMGEGLEHYQDLRLQEPNVVKQD</sequence>
<dbReference type="Gene3D" id="3.30.479.10">
    <property type="entry name" value="6-pyruvoyl tetrahydropterin synthase/QueD"/>
    <property type="match status" value="1"/>
</dbReference>
<comment type="catalytic activity">
    <reaction evidence="10">
        <text>7,8-dihydroneopterin 3'-triphosphate + H2O = 6-carboxy-5,6,7,8-tetrahydropterin + triphosphate + acetaldehyde + 2 H(+)</text>
        <dbReference type="Rhea" id="RHEA:27966"/>
        <dbReference type="ChEBI" id="CHEBI:15343"/>
        <dbReference type="ChEBI" id="CHEBI:15377"/>
        <dbReference type="ChEBI" id="CHEBI:15378"/>
        <dbReference type="ChEBI" id="CHEBI:18036"/>
        <dbReference type="ChEBI" id="CHEBI:58462"/>
        <dbReference type="ChEBI" id="CHEBI:61032"/>
        <dbReference type="EC" id="4.1.2.50"/>
    </reaction>
</comment>
<evidence type="ECO:0000313" key="12">
    <source>
        <dbReference type="Proteomes" id="UP000004095"/>
    </source>
</evidence>
<dbReference type="PANTHER" id="PTHR12589">
    <property type="entry name" value="PYRUVOYL TETRAHYDROBIOPTERIN SYNTHASE"/>
    <property type="match status" value="1"/>
</dbReference>
<evidence type="ECO:0000256" key="9">
    <source>
        <dbReference type="ARBA" id="ARBA00031449"/>
    </source>
</evidence>
<name>A1ZSU4_MICM2</name>
<dbReference type="EMBL" id="AAWS01000033">
    <property type="protein sequence ID" value="EAY26508.1"/>
    <property type="molecule type" value="Genomic_DNA"/>
</dbReference>
<keyword evidence="8 11" id="KW-0456">Lyase</keyword>
<comment type="pathway">
    <text evidence="2">Purine metabolism; 7-cyano-7-deazaguanine biosynthesis.</text>
</comment>
<evidence type="ECO:0000256" key="4">
    <source>
        <dbReference type="ARBA" id="ARBA00012982"/>
    </source>
</evidence>
<dbReference type="PANTHER" id="PTHR12589:SF7">
    <property type="entry name" value="6-PYRUVOYL TETRAHYDROBIOPTERIN SYNTHASE"/>
    <property type="match status" value="1"/>
</dbReference>
<evidence type="ECO:0000256" key="3">
    <source>
        <dbReference type="ARBA" id="ARBA00008900"/>
    </source>
</evidence>
<dbReference type="OrthoDB" id="9804698at2"/>
<dbReference type="eggNOG" id="COG0720">
    <property type="taxonomic scope" value="Bacteria"/>
</dbReference>
<dbReference type="AlphaFoldDB" id="A1ZSU4"/>
<gene>
    <name evidence="11" type="ORF">M23134_01678</name>
</gene>
<comment type="caution">
    <text evidence="11">The sequence shown here is derived from an EMBL/GenBank/DDBJ whole genome shotgun (WGS) entry which is preliminary data.</text>
</comment>
<dbReference type="InterPro" id="IPR007115">
    <property type="entry name" value="6-PTP_synth/QueD"/>
</dbReference>
<proteinExistence type="inferred from homology"/>
<evidence type="ECO:0000256" key="7">
    <source>
        <dbReference type="ARBA" id="ARBA00022833"/>
    </source>
</evidence>
<dbReference type="RefSeq" id="WP_002700740.1">
    <property type="nucleotide sequence ID" value="NZ_AAWS01000033.1"/>
</dbReference>
<dbReference type="Pfam" id="PF01242">
    <property type="entry name" value="PTPS"/>
    <property type="match status" value="1"/>
</dbReference>
<comment type="cofactor">
    <cofactor evidence="1">
        <name>Zn(2+)</name>
        <dbReference type="ChEBI" id="CHEBI:29105"/>
    </cofactor>
</comment>
<evidence type="ECO:0000256" key="1">
    <source>
        <dbReference type="ARBA" id="ARBA00001947"/>
    </source>
</evidence>
<dbReference type="InterPro" id="IPR038418">
    <property type="entry name" value="6-PTP_synth/QueD_sf"/>
</dbReference>
<evidence type="ECO:0000256" key="8">
    <source>
        <dbReference type="ARBA" id="ARBA00023239"/>
    </source>
</evidence>
<evidence type="ECO:0000313" key="11">
    <source>
        <dbReference type="EMBL" id="EAY26508.1"/>
    </source>
</evidence>
<dbReference type="GO" id="GO:0070497">
    <property type="term" value="F:6-carboxytetrahydropterin synthase activity"/>
    <property type="evidence" value="ECO:0007669"/>
    <property type="project" value="UniProtKB-EC"/>
</dbReference>
<dbReference type="UniPathway" id="UPA00391"/>
<dbReference type="Proteomes" id="UP000004095">
    <property type="component" value="Unassembled WGS sequence"/>
</dbReference>
<keyword evidence="7" id="KW-0862">Zinc</keyword>
<organism evidence="11 12">
    <name type="scientific">Microscilla marina ATCC 23134</name>
    <dbReference type="NCBI Taxonomy" id="313606"/>
    <lineage>
        <taxon>Bacteria</taxon>
        <taxon>Pseudomonadati</taxon>
        <taxon>Bacteroidota</taxon>
        <taxon>Cytophagia</taxon>
        <taxon>Cytophagales</taxon>
        <taxon>Microscillaceae</taxon>
        <taxon>Microscilla</taxon>
    </lineage>
</organism>